<keyword evidence="2" id="KW-1185">Reference proteome</keyword>
<organism evidence="1 2">
    <name type="scientific">Rhododendron molle</name>
    <name type="common">Chinese azalea</name>
    <name type="synonym">Azalea mollis</name>
    <dbReference type="NCBI Taxonomy" id="49168"/>
    <lineage>
        <taxon>Eukaryota</taxon>
        <taxon>Viridiplantae</taxon>
        <taxon>Streptophyta</taxon>
        <taxon>Embryophyta</taxon>
        <taxon>Tracheophyta</taxon>
        <taxon>Spermatophyta</taxon>
        <taxon>Magnoliopsida</taxon>
        <taxon>eudicotyledons</taxon>
        <taxon>Gunneridae</taxon>
        <taxon>Pentapetalae</taxon>
        <taxon>asterids</taxon>
        <taxon>Ericales</taxon>
        <taxon>Ericaceae</taxon>
        <taxon>Ericoideae</taxon>
        <taxon>Rhodoreae</taxon>
        <taxon>Rhododendron</taxon>
    </lineage>
</organism>
<reference evidence="1" key="1">
    <citation type="submission" date="2022-02" db="EMBL/GenBank/DDBJ databases">
        <title>Plant Genome Project.</title>
        <authorList>
            <person name="Zhang R.-G."/>
        </authorList>
    </citation>
    <scope>NUCLEOTIDE SEQUENCE</scope>
    <source>
        <strain evidence="1">AT1</strain>
    </source>
</reference>
<dbReference type="Proteomes" id="UP001062846">
    <property type="component" value="Chromosome 8"/>
</dbReference>
<comment type="caution">
    <text evidence="1">The sequence shown here is derived from an EMBL/GenBank/DDBJ whole genome shotgun (WGS) entry which is preliminary data.</text>
</comment>
<gene>
    <name evidence="1" type="ORF">RHMOL_Rhmol08G0141800</name>
</gene>
<dbReference type="EMBL" id="CM046395">
    <property type="protein sequence ID" value="KAI8542490.1"/>
    <property type="molecule type" value="Genomic_DNA"/>
</dbReference>
<proteinExistence type="predicted"/>
<evidence type="ECO:0000313" key="2">
    <source>
        <dbReference type="Proteomes" id="UP001062846"/>
    </source>
</evidence>
<evidence type="ECO:0000313" key="1">
    <source>
        <dbReference type="EMBL" id="KAI8542490.1"/>
    </source>
</evidence>
<accession>A0ACC0MNL6</accession>
<protein>
    <submittedName>
        <fullName evidence="1">Uncharacterized protein</fullName>
    </submittedName>
</protein>
<name>A0ACC0MNL6_RHOML</name>
<sequence length="207" mass="23485">MWRRLWAVPTMLKVCHFMWKVVKNWVANKANLFKRMCDPSPLCPICISAPESIEHTLFHCPWTRAVWFGCRKSFWTTDLDTSLAAIWMEDLLCGHRAKETTLENMTAIFQVCWAIWKARNAYVFTGNPLNPGDTIECAAGIEGPKVGNAMASSAISIEAWALRIACGTAMDLNLCEAVFESDCLELINCFKESNSPTPWEIQAVRRY</sequence>